<dbReference type="EMBL" id="BMLX01000008">
    <property type="protein sequence ID" value="GGP23938.1"/>
    <property type="molecule type" value="Genomic_DNA"/>
</dbReference>
<reference evidence="3" key="1">
    <citation type="journal article" date="2019" name="Int. J. Syst. Evol. Microbiol.">
        <title>The Global Catalogue of Microorganisms (GCM) 10K type strain sequencing project: providing services to taxonomists for standard genome sequencing and annotation.</title>
        <authorList>
            <consortium name="The Broad Institute Genomics Platform"/>
            <consortium name="The Broad Institute Genome Sequencing Center for Infectious Disease"/>
            <person name="Wu L."/>
            <person name="Ma J."/>
        </authorList>
    </citation>
    <scope>NUCLEOTIDE SEQUENCE [LARGE SCALE GENOMIC DNA]</scope>
    <source>
        <strain evidence="3">CGMCC 1.8859</strain>
    </source>
</reference>
<dbReference type="RefSeq" id="WP_188706838.1">
    <property type="nucleotide sequence ID" value="NZ_BMLX01000008.1"/>
</dbReference>
<dbReference type="Pfam" id="PF05901">
    <property type="entry name" value="Excalibur"/>
    <property type="match status" value="1"/>
</dbReference>
<gene>
    <name evidence="2" type="ORF">GCM10010970_39380</name>
</gene>
<feature type="domain" description="Excalibur calcium-binding" evidence="1">
    <location>
        <begin position="60"/>
        <end position="93"/>
    </location>
</feature>
<proteinExistence type="predicted"/>
<sequence length="98" mass="11016">MKKLLFLAMLVLIGVRGWQHIQQSKAENTPVVTSTPATVSSPELLAANTTPVAFQCENKHYCHEMRSCEEARFYLNHCPDPKMDGDHDGVPCEQTLCR</sequence>
<accession>A0ABQ2PEF4</accession>
<name>A0ABQ2PEF4_9NEIS</name>
<evidence type="ECO:0000259" key="1">
    <source>
        <dbReference type="Pfam" id="PF05901"/>
    </source>
</evidence>
<organism evidence="2 3">
    <name type="scientific">Silvimonas iriomotensis</name>
    <dbReference type="NCBI Taxonomy" id="449662"/>
    <lineage>
        <taxon>Bacteria</taxon>
        <taxon>Pseudomonadati</taxon>
        <taxon>Pseudomonadota</taxon>
        <taxon>Betaproteobacteria</taxon>
        <taxon>Neisseriales</taxon>
        <taxon>Chitinibacteraceae</taxon>
        <taxon>Silvimonas</taxon>
    </lineage>
</organism>
<protein>
    <recommendedName>
        <fullName evidence="1">Excalibur calcium-binding domain-containing protein</fullName>
    </recommendedName>
</protein>
<evidence type="ECO:0000313" key="3">
    <source>
        <dbReference type="Proteomes" id="UP000637267"/>
    </source>
</evidence>
<keyword evidence="3" id="KW-1185">Reference proteome</keyword>
<dbReference type="Proteomes" id="UP000637267">
    <property type="component" value="Unassembled WGS sequence"/>
</dbReference>
<evidence type="ECO:0000313" key="2">
    <source>
        <dbReference type="EMBL" id="GGP23938.1"/>
    </source>
</evidence>
<dbReference type="InterPro" id="IPR008613">
    <property type="entry name" value="Excalibur_Ca-bd_domain"/>
</dbReference>
<comment type="caution">
    <text evidence="2">The sequence shown here is derived from an EMBL/GenBank/DDBJ whole genome shotgun (WGS) entry which is preliminary data.</text>
</comment>